<name>A0A5A8F7D0_9BACT</name>
<dbReference type="Proteomes" id="UP000322876">
    <property type="component" value="Unassembled WGS sequence"/>
</dbReference>
<keyword evidence="1" id="KW-0805">Transcription regulation</keyword>
<dbReference type="Pfam" id="PF07883">
    <property type="entry name" value="Cupin_2"/>
    <property type="match status" value="1"/>
</dbReference>
<accession>A0A5A8F7D0</accession>
<evidence type="ECO:0000256" key="3">
    <source>
        <dbReference type="ARBA" id="ARBA00023163"/>
    </source>
</evidence>
<evidence type="ECO:0000259" key="4">
    <source>
        <dbReference type="PROSITE" id="PS50943"/>
    </source>
</evidence>
<gene>
    <name evidence="5" type="ORF">FHQ18_01205</name>
</gene>
<dbReference type="InterPro" id="IPR014710">
    <property type="entry name" value="RmlC-like_jellyroll"/>
</dbReference>
<organism evidence="5 6">
    <name type="scientific">Deferribacter autotrophicus</name>
    <dbReference type="NCBI Taxonomy" id="500465"/>
    <lineage>
        <taxon>Bacteria</taxon>
        <taxon>Pseudomonadati</taxon>
        <taxon>Deferribacterota</taxon>
        <taxon>Deferribacteres</taxon>
        <taxon>Deferribacterales</taxon>
        <taxon>Deferribacteraceae</taxon>
        <taxon>Deferribacter</taxon>
    </lineage>
</organism>
<dbReference type="InterPro" id="IPR011051">
    <property type="entry name" value="RmlC_Cupin_sf"/>
</dbReference>
<dbReference type="SMART" id="SM00530">
    <property type="entry name" value="HTH_XRE"/>
    <property type="match status" value="1"/>
</dbReference>
<sequence>MKQELEIISENLKRIRETRGLTLEQLSEITGVSKSMLRQIETGKSIPTIATIWKIANGLKVSFTYLMVRQKKEVIVKKLTEGKMLSAEKGKYRIYPVIPFDPKRAFEMYYMEIDPGTIYKSEPHEGETEEIIIVQEGNLIIEIENKEYSIKKDELLKFNANVKHIYKNPGDTLVKAIIEIVYP</sequence>
<dbReference type="Gene3D" id="1.10.260.40">
    <property type="entry name" value="lambda repressor-like DNA-binding domains"/>
    <property type="match status" value="1"/>
</dbReference>
<dbReference type="InterPro" id="IPR001387">
    <property type="entry name" value="Cro/C1-type_HTH"/>
</dbReference>
<keyword evidence="2" id="KW-0238">DNA-binding</keyword>
<evidence type="ECO:0000313" key="6">
    <source>
        <dbReference type="Proteomes" id="UP000322876"/>
    </source>
</evidence>
<dbReference type="PROSITE" id="PS50943">
    <property type="entry name" value="HTH_CROC1"/>
    <property type="match status" value="1"/>
</dbReference>
<keyword evidence="6" id="KW-1185">Reference proteome</keyword>
<dbReference type="GO" id="GO:0003700">
    <property type="term" value="F:DNA-binding transcription factor activity"/>
    <property type="evidence" value="ECO:0007669"/>
    <property type="project" value="TreeGrafter"/>
</dbReference>
<keyword evidence="3" id="KW-0804">Transcription</keyword>
<dbReference type="InterPro" id="IPR050807">
    <property type="entry name" value="TransReg_Diox_bact_type"/>
</dbReference>
<dbReference type="GO" id="GO:0005829">
    <property type="term" value="C:cytosol"/>
    <property type="evidence" value="ECO:0007669"/>
    <property type="project" value="TreeGrafter"/>
</dbReference>
<evidence type="ECO:0000256" key="2">
    <source>
        <dbReference type="ARBA" id="ARBA00023125"/>
    </source>
</evidence>
<protein>
    <submittedName>
        <fullName evidence="5">Helix-turn-helix domain-containing protein</fullName>
    </submittedName>
</protein>
<dbReference type="Gene3D" id="2.60.120.10">
    <property type="entry name" value="Jelly Rolls"/>
    <property type="match status" value="1"/>
</dbReference>
<dbReference type="InterPro" id="IPR013096">
    <property type="entry name" value="Cupin_2"/>
</dbReference>
<dbReference type="EMBL" id="VFJB01000001">
    <property type="protein sequence ID" value="KAA0259523.1"/>
    <property type="molecule type" value="Genomic_DNA"/>
</dbReference>
<dbReference type="OrthoDB" id="189170at2"/>
<evidence type="ECO:0000256" key="1">
    <source>
        <dbReference type="ARBA" id="ARBA00023015"/>
    </source>
</evidence>
<reference evidence="5 6" key="1">
    <citation type="submission" date="2019-06" db="EMBL/GenBank/DDBJ databases">
        <title>Genomic insights into carbon and energy metabolism of Deferribacter autotrophicus revealed new metabolic traits in the phylum Deferribacteres.</title>
        <authorList>
            <person name="Slobodkin A.I."/>
            <person name="Slobodkina G.B."/>
            <person name="Allioux M."/>
            <person name="Alain K."/>
            <person name="Jebbar M."/>
            <person name="Shadrin V."/>
            <person name="Kublanov I.V."/>
            <person name="Toshchakov S.V."/>
            <person name="Bonch-Osmolovskaya E.A."/>
        </authorList>
    </citation>
    <scope>NUCLEOTIDE SEQUENCE [LARGE SCALE GENOMIC DNA]</scope>
    <source>
        <strain evidence="5 6">SL50</strain>
    </source>
</reference>
<dbReference type="GO" id="GO:0003677">
    <property type="term" value="F:DNA binding"/>
    <property type="evidence" value="ECO:0007669"/>
    <property type="project" value="UniProtKB-KW"/>
</dbReference>
<dbReference type="SUPFAM" id="SSF51182">
    <property type="entry name" value="RmlC-like cupins"/>
    <property type="match status" value="1"/>
</dbReference>
<dbReference type="CDD" id="cd02209">
    <property type="entry name" value="cupin_XRE_C"/>
    <property type="match status" value="1"/>
</dbReference>
<dbReference type="CDD" id="cd00093">
    <property type="entry name" value="HTH_XRE"/>
    <property type="match status" value="1"/>
</dbReference>
<dbReference type="RefSeq" id="WP_149265343.1">
    <property type="nucleotide sequence ID" value="NZ_VFJB01000001.1"/>
</dbReference>
<evidence type="ECO:0000313" key="5">
    <source>
        <dbReference type="EMBL" id="KAA0259523.1"/>
    </source>
</evidence>
<dbReference type="Pfam" id="PF01381">
    <property type="entry name" value="HTH_3"/>
    <property type="match status" value="1"/>
</dbReference>
<dbReference type="PANTHER" id="PTHR46797">
    <property type="entry name" value="HTH-TYPE TRANSCRIPTIONAL REGULATOR"/>
    <property type="match status" value="1"/>
</dbReference>
<feature type="domain" description="HTH cro/C1-type" evidence="4">
    <location>
        <begin position="12"/>
        <end position="66"/>
    </location>
</feature>
<dbReference type="AlphaFoldDB" id="A0A5A8F7D0"/>
<dbReference type="InterPro" id="IPR010982">
    <property type="entry name" value="Lambda_DNA-bd_dom_sf"/>
</dbReference>
<dbReference type="SUPFAM" id="SSF47413">
    <property type="entry name" value="lambda repressor-like DNA-binding domains"/>
    <property type="match status" value="1"/>
</dbReference>
<proteinExistence type="predicted"/>
<dbReference type="PANTHER" id="PTHR46797:SF23">
    <property type="entry name" value="HTH-TYPE TRANSCRIPTIONAL REGULATOR SUTR"/>
    <property type="match status" value="1"/>
</dbReference>
<comment type="caution">
    <text evidence="5">The sequence shown here is derived from an EMBL/GenBank/DDBJ whole genome shotgun (WGS) entry which is preliminary data.</text>
</comment>